<dbReference type="PANTHER" id="PTHR30126:SF81">
    <property type="entry name" value="HTH-TYPE TRANSCRIPTIONAL REGULATOR ILVY"/>
    <property type="match status" value="1"/>
</dbReference>
<keyword evidence="4" id="KW-0804">Transcription</keyword>
<dbReference type="PANTHER" id="PTHR30126">
    <property type="entry name" value="HTH-TYPE TRANSCRIPTIONAL REGULATOR"/>
    <property type="match status" value="1"/>
</dbReference>
<feature type="domain" description="HTH lysR-type" evidence="5">
    <location>
        <begin position="1"/>
        <end position="58"/>
    </location>
</feature>
<accession>A0A1D8ILZ7</accession>
<dbReference type="InterPro" id="IPR000847">
    <property type="entry name" value="LysR_HTH_N"/>
</dbReference>
<organism evidence="6 7">
    <name type="scientific">Acidihalobacter yilgarnensis</name>
    <dbReference type="NCBI Taxonomy" id="2819280"/>
    <lineage>
        <taxon>Bacteria</taxon>
        <taxon>Pseudomonadati</taxon>
        <taxon>Pseudomonadota</taxon>
        <taxon>Gammaproteobacteria</taxon>
        <taxon>Chromatiales</taxon>
        <taxon>Ectothiorhodospiraceae</taxon>
        <taxon>Acidihalobacter</taxon>
    </lineage>
</organism>
<evidence type="ECO:0000256" key="2">
    <source>
        <dbReference type="ARBA" id="ARBA00023015"/>
    </source>
</evidence>
<name>A0A1D8ILZ7_9GAMM</name>
<dbReference type="PROSITE" id="PS50931">
    <property type="entry name" value="HTH_LYSR"/>
    <property type="match status" value="1"/>
</dbReference>
<dbReference type="InterPro" id="IPR005119">
    <property type="entry name" value="LysR_subst-bd"/>
</dbReference>
<dbReference type="InterPro" id="IPR036390">
    <property type="entry name" value="WH_DNA-bd_sf"/>
</dbReference>
<gene>
    <name evidence="6" type="ORF">BI364_05380</name>
</gene>
<dbReference type="InterPro" id="IPR036388">
    <property type="entry name" value="WH-like_DNA-bd_sf"/>
</dbReference>
<evidence type="ECO:0000313" key="7">
    <source>
        <dbReference type="Proteomes" id="UP000095401"/>
    </source>
</evidence>
<evidence type="ECO:0000259" key="5">
    <source>
        <dbReference type="PROSITE" id="PS50931"/>
    </source>
</evidence>
<dbReference type="GO" id="GO:0003700">
    <property type="term" value="F:DNA-binding transcription factor activity"/>
    <property type="evidence" value="ECO:0007669"/>
    <property type="project" value="InterPro"/>
</dbReference>
<proteinExistence type="inferred from homology"/>
<sequence length="304" mass="33067">MDISALQAFIAVAEQNSFSLAADALHLTQPAVSKRIKLLEEELGSRLFDRLARRVQLTEAGQALLPGARRILLEVAESRRRLSNLDGRVAGVLSIGTSHHIGLHRLPGLLRSYTRRYPEVDLDLHFMDSEAGCAAVEHGDLELALVTLPPETLPRLRCTPVWDDPLTLVAAPDHPLTTLPAPIELVALARYPAILPAVGTYTRGVIERALATHGLSPKVRLDTNYLETIRSMVSIGLGWSALPEILVDDSIRAVEVEGLSLRRTLGFVRHRERTLSNAAQALMVAATGKPEALPPDAKSAKVRG</sequence>
<dbReference type="EMBL" id="CP017415">
    <property type="protein sequence ID" value="AOU97480.1"/>
    <property type="molecule type" value="Genomic_DNA"/>
</dbReference>
<dbReference type="GO" id="GO:0000976">
    <property type="term" value="F:transcription cis-regulatory region binding"/>
    <property type="evidence" value="ECO:0007669"/>
    <property type="project" value="TreeGrafter"/>
</dbReference>
<dbReference type="Gene3D" id="3.40.190.290">
    <property type="match status" value="1"/>
</dbReference>
<protein>
    <submittedName>
        <fullName evidence="6">LysR family transcriptional regulator</fullName>
    </submittedName>
</protein>
<dbReference type="Gene3D" id="1.10.10.10">
    <property type="entry name" value="Winged helix-like DNA-binding domain superfamily/Winged helix DNA-binding domain"/>
    <property type="match status" value="1"/>
</dbReference>
<evidence type="ECO:0000256" key="1">
    <source>
        <dbReference type="ARBA" id="ARBA00009437"/>
    </source>
</evidence>
<dbReference type="CDD" id="cd05466">
    <property type="entry name" value="PBP2_LTTR_substrate"/>
    <property type="match status" value="1"/>
</dbReference>
<dbReference type="PRINTS" id="PR00039">
    <property type="entry name" value="HTHLYSR"/>
</dbReference>
<dbReference type="Proteomes" id="UP000095401">
    <property type="component" value="Chromosome"/>
</dbReference>
<keyword evidence="3" id="KW-0238">DNA-binding</keyword>
<dbReference type="KEGG" id="aprs:BI364_05380"/>
<dbReference type="SUPFAM" id="SSF46785">
    <property type="entry name" value="Winged helix' DNA-binding domain"/>
    <property type="match status" value="1"/>
</dbReference>
<dbReference type="SUPFAM" id="SSF53850">
    <property type="entry name" value="Periplasmic binding protein-like II"/>
    <property type="match status" value="1"/>
</dbReference>
<dbReference type="FunFam" id="1.10.10.10:FF:000001">
    <property type="entry name" value="LysR family transcriptional regulator"/>
    <property type="match status" value="1"/>
</dbReference>
<evidence type="ECO:0000256" key="3">
    <source>
        <dbReference type="ARBA" id="ARBA00023125"/>
    </source>
</evidence>
<dbReference type="Pfam" id="PF03466">
    <property type="entry name" value="LysR_substrate"/>
    <property type="match status" value="1"/>
</dbReference>
<dbReference type="RefSeq" id="WP_070077865.1">
    <property type="nucleotide sequence ID" value="NZ_CP017415.1"/>
</dbReference>
<evidence type="ECO:0000256" key="4">
    <source>
        <dbReference type="ARBA" id="ARBA00023163"/>
    </source>
</evidence>
<comment type="similarity">
    <text evidence="1">Belongs to the LysR transcriptional regulatory family.</text>
</comment>
<dbReference type="AlphaFoldDB" id="A0A1D8ILZ7"/>
<dbReference type="Pfam" id="PF00126">
    <property type="entry name" value="HTH_1"/>
    <property type="match status" value="1"/>
</dbReference>
<keyword evidence="2" id="KW-0805">Transcription regulation</keyword>
<evidence type="ECO:0000313" key="6">
    <source>
        <dbReference type="EMBL" id="AOU97480.1"/>
    </source>
</evidence>
<keyword evidence="7" id="KW-1185">Reference proteome</keyword>
<reference evidence="7" key="1">
    <citation type="submission" date="2016-09" db="EMBL/GenBank/DDBJ databases">
        <title>Acidihalobacter prosperus F5.</title>
        <authorList>
            <person name="Khaleque H.N."/>
            <person name="Ramsay J.P."/>
            <person name="Kaksonen A.H."/>
            <person name="Boxall N.J."/>
            <person name="Watkin E.L.J."/>
        </authorList>
    </citation>
    <scope>NUCLEOTIDE SEQUENCE [LARGE SCALE GENOMIC DNA]</scope>
    <source>
        <strain evidence="7">F5</strain>
    </source>
</reference>